<evidence type="ECO:0000256" key="1">
    <source>
        <dbReference type="SAM" id="MobiDB-lite"/>
    </source>
</evidence>
<keyword evidence="4" id="KW-1185">Reference proteome</keyword>
<proteinExistence type="predicted"/>
<name>A0AAE0TGD1_9BIVA</name>
<dbReference type="AlphaFoldDB" id="A0AAE0TGD1"/>
<reference evidence="3" key="1">
    <citation type="journal article" date="2021" name="Genome Biol. Evol.">
        <title>A High-Quality Reference Genome for a Parasitic Bivalve with Doubly Uniparental Inheritance (Bivalvia: Unionida).</title>
        <authorList>
            <person name="Smith C.H."/>
        </authorList>
    </citation>
    <scope>NUCLEOTIDE SEQUENCE</scope>
    <source>
        <strain evidence="3">CHS0354</strain>
    </source>
</reference>
<reference evidence="3" key="2">
    <citation type="journal article" date="2021" name="Genome Biol. Evol.">
        <title>Developing a high-quality reference genome for a parasitic bivalve with doubly uniparental inheritance (Bivalvia: Unionida).</title>
        <authorList>
            <person name="Smith C.H."/>
        </authorList>
    </citation>
    <scope>NUCLEOTIDE SEQUENCE</scope>
    <source>
        <strain evidence="3">CHS0354</strain>
        <tissue evidence="3">Mantle</tissue>
    </source>
</reference>
<organism evidence="3 4">
    <name type="scientific">Potamilus streckersoni</name>
    <dbReference type="NCBI Taxonomy" id="2493646"/>
    <lineage>
        <taxon>Eukaryota</taxon>
        <taxon>Metazoa</taxon>
        <taxon>Spiralia</taxon>
        <taxon>Lophotrochozoa</taxon>
        <taxon>Mollusca</taxon>
        <taxon>Bivalvia</taxon>
        <taxon>Autobranchia</taxon>
        <taxon>Heteroconchia</taxon>
        <taxon>Palaeoheterodonta</taxon>
        <taxon>Unionida</taxon>
        <taxon>Unionoidea</taxon>
        <taxon>Unionidae</taxon>
        <taxon>Ambleminae</taxon>
        <taxon>Lampsilini</taxon>
        <taxon>Potamilus</taxon>
    </lineage>
</organism>
<dbReference type="Proteomes" id="UP001195483">
    <property type="component" value="Unassembled WGS sequence"/>
</dbReference>
<keyword evidence="2" id="KW-0812">Transmembrane</keyword>
<keyword evidence="2" id="KW-0472">Membrane</keyword>
<dbReference type="EMBL" id="JAEAOA010000707">
    <property type="protein sequence ID" value="KAK3609731.1"/>
    <property type="molecule type" value="Genomic_DNA"/>
</dbReference>
<gene>
    <name evidence="3" type="ORF">CHS0354_011423</name>
</gene>
<reference evidence="3" key="3">
    <citation type="submission" date="2023-05" db="EMBL/GenBank/DDBJ databases">
        <authorList>
            <person name="Smith C.H."/>
        </authorList>
    </citation>
    <scope>NUCLEOTIDE SEQUENCE</scope>
    <source>
        <strain evidence="3">CHS0354</strain>
        <tissue evidence="3">Mantle</tissue>
    </source>
</reference>
<sequence>MKLIDIAIKTGGRYLTYLETPSITFLDEFAQTVLSGTLVPNAGNPLVVSPFRVVVIGEDGEYVFTINQSPETSTNIFVSSFPKPNVTNAVRVSTWFSGTAIDFAAREDITLFASVDQCRSPVLNVKVRAVLKSGKDETKIVLNDNGTGPDLLRNDGIYSAYILKKYFTINGRHNMKVFVEGVLDIDYNLPEFAHSARRRSPLSQNTGSSFTRVSIPNEIVVTNFTTHSGDTTPPDRIRDFRVTQILGENKYILEWTATGDDRDQAQMYDMRSSDDIDVIRYNFSAAVPVENATFSPHHSGEMEEIALYGIVDDRNQSETSYLAIRAIDDSGNIGDVSNIISVVRSRSFWKTDRNNLNLSSTITGSNSNEQTTIIHSKTKHDEDSDHSKAKESVPLNNLAIVLPSVSAGICILLAIIVSLLLLKVFKKKQRLGHDNSLGFNNIVWPTKDRFQPISITHEQRPASRAWDAKSSPPPYIH</sequence>
<evidence type="ECO:0000313" key="3">
    <source>
        <dbReference type="EMBL" id="KAK3609731.1"/>
    </source>
</evidence>
<accession>A0AAE0TGD1</accession>
<evidence type="ECO:0000313" key="4">
    <source>
        <dbReference type="Proteomes" id="UP001195483"/>
    </source>
</evidence>
<keyword evidence="2" id="KW-1133">Transmembrane helix</keyword>
<feature type="region of interest" description="Disordered" evidence="1">
    <location>
        <begin position="457"/>
        <end position="477"/>
    </location>
</feature>
<protein>
    <submittedName>
        <fullName evidence="3">Uncharacterized protein</fullName>
    </submittedName>
</protein>
<feature type="transmembrane region" description="Helical" evidence="2">
    <location>
        <begin position="398"/>
        <end position="422"/>
    </location>
</feature>
<evidence type="ECO:0000256" key="2">
    <source>
        <dbReference type="SAM" id="Phobius"/>
    </source>
</evidence>
<comment type="caution">
    <text evidence="3">The sequence shown here is derived from an EMBL/GenBank/DDBJ whole genome shotgun (WGS) entry which is preliminary data.</text>
</comment>